<name>A0A8D8SPB2_9HEMI</name>
<evidence type="ECO:0000313" key="1">
    <source>
        <dbReference type="EMBL" id="CAG6672226.1"/>
    </source>
</evidence>
<dbReference type="EMBL" id="HBUF01227890">
    <property type="protein sequence ID" value="CAG6672226.1"/>
    <property type="molecule type" value="Transcribed_RNA"/>
</dbReference>
<reference evidence="1" key="1">
    <citation type="submission" date="2021-05" db="EMBL/GenBank/DDBJ databases">
        <authorList>
            <person name="Alioto T."/>
            <person name="Alioto T."/>
            <person name="Gomez Garrido J."/>
        </authorList>
    </citation>
    <scope>NUCLEOTIDE SEQUENCE</scope>
</reference>
<dbReference type="PANTHER" id="PTHR35385">
    <property type="entry name" value="PROTEIN B, PUTATIVE-RELATED-RELATED"/>
    <property type="match status" value="1"/>
</dbReference>
<sequence>MSQSQPEAESTEEFNDAGREDILNCSLTDCNIGLPVFPSQFQYLMVSNYEILATIRTGEQAETFISDYSSNSGSEWRVLRTFAKLPATLVYKRAWRCQYNVQQRRKAVRDVNKIKVSKNFQCPGYICVSVYSDKYIKKGMTAWESGNLIDDDIRSYCKDYPCSIKLNLDHNHSLNSKDVLRHRTLGNTV</sequence>
<dbReference type="EMBL" id="HBUF01227888">
    <property type="protein sequence ID" value="CAG6672224.1"/>
    <property type="molecule type" value="Transcribed_RNA"/>
</dbReference>
<proteinExistence type="predicted"/>
<dbReference type="EMBL" id="HBUF01227891">
    <property type="protein sequence ID" value="CAG6672227.1"/>
    <property type="molecule type" value="Transcribed_RNA"/>
</dbReference>
<accession>A0A8D8SPB2</accession>
<dbReference type="PANTHER" id="PTHR35385:SF2">
    <property type="entry name" value="PROTEIN B, PUTATIVE-RELATED"/>
    <property type="match status" value="1"/>
</dbReference>
<dbReference type="AlphaFoldDB" id="A0A8D8SPB2"/>
<protein>
    <submittedName>
        <fullName evidence="1">Uncharacterized protein</fullName>
    </submittedName>
</protein>
<organism evidence="1">
    <name type="scientific">Cacopsylla melanoneura</name>
    <dbReference type="NCBI Taxonomy" id="428564"/>
    <lineage>
        <taxon>Eukaryota</taxon>
        <taxon>Metazoa</taxon>
        <taxon>Ecdysozoa</taxon>
        <taxon>Arthropoda</taxon>
        <taxon>Hexapoda</taxon>
        <taxon>Insecta</taxon>
        <taxon>Pterygota</taxon>
        <taxon>Neoptera</taxon>
        <taxon>Paraneoptera</taxon>
        <taxon>Hemiptera</taxon>
        <taxon>Sternorrhyncha</taxon>
        <taxon>Psylloidea</taxon>
        <taxon>Psyllidae</taxon>
        <taxon>Psyllinae</taxon>
        <taxon>Cacopsylla</taxon>
    </lineage>
</organism>